<evidence type="ECO:0000313" key="2">
    <source>
        <dbReference type="Proteomes" id="UP000051682"/>
    </source>
</evidence>
<reference evidence="1 2" key="1">
    <citation type="submission" date="2015-10" db="EMBL/GenBank/DDBJ databases">
        <title>Chryseobacterium aquaticum genome.</title>
        <authorList>
            <person name="Newman J.D."/>
            <person name="Ferguson M.B."/>
            <person name="Miller J.R."/>
        </authorList>
    </citation>
    <scope>NUCLEOTIDE SEQUENCE [LARGE SCALE GENOMIC DNA]</scope>
    <source>
        <strain evidence="1 2">KCTC 12483</strain>
    </source>
</reference>
<gene>
    <name evidence="1" type="ORF">AR438_01140</name>
</gene>
<evidence type="ECO:0000313" key="1">
    <source>
        <dbReference type="EMBL" id="KQK26854.1"/>
    </source>
</evidence>
<organism evidence="1 2">
    <name type="scientific">Chryseobacterium aquaticum</name>
    <dbReference type="NCBI Taxonomy" id="452084"/>
    <lineage>
        <taxon>Bacteria</taxon>
        <taxon>Pseudomonadati</taxon>
        <taxon>Bacteroidota</taxon>
        <taxon>Flavobacteriia</taxon>
        <taxon>Flavobacteriales</taxon>
        <taxon>Weeksellaceae</taxon>
        <taxon>Chryseobacterium group</taxon>
        <taxon>Chryseobacterium</taxon>
    </lineage>
</organism>
<evidence type="ECO:0008006" key="3">
    <source>
        <dbReference type="Google" id="ProtNLM"/>
    </source>
</evidence>
<dbReference type="Gene3D" id="3.40.50.150">
    <property type="entry name" value="Vaccinia Virus protein VP39"/>
    <property type="match status" value="1"/>
</dbReference>
<dbReference type="STRING" id="452084.AR438_01140"/>
<comment type="caution">
    <text evidence="1">The sequence shown here is derived from an EMBL/GenBank/DDBJ whole genome shotgun (WGS) entry which is preliminary data.</text>
</comment>
<dbReference type="Pfam" id="PF13578">
    <property type="entry name" value="Methyltransf_24"/>
    <property type="match status" value="1"/>
</dbReference>
<dbReference type="EMBL" id="LLYZ01000002">
    <property type="protein sequence ID" value="KQK26854.1"/>
    <property type="molecule type" value="Genomic_DNA"/>
</dbReference>
<dbReference type="SUPFAM" id="SSF53335">
    <property type="entry name" value="S-adenosyl-L-methionine-dependent methyltransferases"/>
    <property type="match status" value="1"/>
</dbReference>
<keyword evidence="2" id="KW-1185">Reference proteome</keyword>
<proteinExistence type="predicted"/>
<accession>A0A0Q3PB32</accession>
<dbReference type="RefSeq" id="WP_056010901.1">
    <property type="nucleotide sequence ID" value="NZ_LLYZ01000002.1"/>
</dbReference>
<protein>
    <recommendedName>
        <fullName evidence="3">Methyltransferase</fullName>
    </recommendedName>
</protein>
<sequence>MSSKINKILSFIRIILKKPSLINIILDSPLVAEERFKKFYPNFTSLPQIDVEQLGEEIPKSINTFILDGGSLITDLQLLSTLASRQDVKSYLEIGTWRGESVYNVSKYIDDCTTINLSAAEMKAMGLSPEYAEQHGILSSKNPKILHIGANTKTFDFASLNKKYDLVFIDGEHSYEMVLNDTQKVFKHLLHDNSVVVWHDYAYSPQNMRYEVFQAILDGVGNENHAYLYHPKNTLCAVFTKKKLKSSAFDKMKFPEKIFTVNIEKENFS</sequence>
<name>A0A0Q3PB32_9FLAO</name>
<dbReference type="AlphaFoldDB" id="A0A0Q3PB32"/>
<dbReference type="InterPro" id="IPR029063">
    <property type="entry name" value="SAM-dependent_MTases_sf"/>
</dbReference>
<dbReference type="Proteomes" id="UP000051682">
    <property type="component" value="Unassembled WGS sequence"/>
</dbReference>
<dbReference type="OrthoDB" id="5464618at2"/>